<keyword evidence="3" id="KW-1185">Reference proteome</keyword>
<organism evidence="2 3">
    <name type="scientific">Alitiscatomonas aceti</name>
    <dbReference type="NCBI Taxonomy" id="2981724"/>
    <lineage>
        <taxon>Bacteria</taxon>
        <taxon>Bacillati</taxon>
        <taxon>Bacillota</taxon>
        <taxon>Clostridia</taxon>
        <taxon>Lachnospirales</taxon>
        <taxon>Lachnospiraceae</taxon>
        <taxon>Alitiscatomonas</taxon>
    </lineage>
</organism>
<dbReference type="EMBL" id="JAOQJF010000002">
    <property type="protein sequence ID" value="MCU6798633.1"/>
    <property type="molecule type" value="Genomic_DNA"/>
</dbReference>
<keyword evidence="1" id="KW-1133">Transmembrane helix</keyword>
<name>A0ABT2UVE6_9FIRM</name>
<evidence type="ECO:0000256" key="1">
    <source>
        <dbReference type="SAM" id="Phobius"/>
    </source>
</evidence>
<feature type="transmembrane region" description="Helical" evidence="1">
    <location>
        <begin position="157"/>
        <end position="176"/>
    </location>
</feature>
<protein>
    <submittedName>
        <fullName evidence="2">Uncharacterized protein</fullName>
    </submittedName>
</protein>
<sequence length="182" mass="20352">MKLVSPKNLLVSLLGCAFVVLKIVTFDGVADLFWILFIGYLSVKCLAAGLSQEAYDKDIKQAQQAKVLYRDLFGKFAYVAADIPILLLLFTGLLAVICPITAFLRAVLITLLMAAAGYAVWLCWYVSRHKRQRMFKGEWGTGVLSPEEEKAWKRSGLWHGILLGISAVFCAFYFIFGNSWIS</sequence>
<dbReference type="Proteomes" id="UP001652395">
    <property type="component" value="Unassembled WGS sequence"/>
</dbReference>
<keyword evidence="1" id="KW-0812">Transmembrane</keyword>
<evidence type="ECO:0000313" key="3">
    <source>
        <dbReference type="Proteomes" id="UP001652395"/>
    </source>
</evidence>
<proteinExistence type="predicted"/>
<keyword evidence="1" id="KW-0472">Membrane</keyword>
<comment type="caution">
    <text evidence="2">The sequence shown here is derived from an EMBL/GenBank/DDBJ whole genome shotgun (WGS) entry which is preliminary data.</text>
</comment>
<dbReference type="RefSeq" id="WP_158357088.1">
    <property type="nucleotide sequence ID" value="NZ_JAOQJF010000002.1"/>
</dbReference>
<accession>A0ABT2UVE6</accession>
<gene>
    <name evidence="2" type="ORF">OCV69_01540</name>
</gene>
<feature type="transmembrane region" description="Helical" evidence="1">
    <location>
        <begin position="32"/>
        <end position="51"/>
    </location>
</feature>
<feature type="transmembrane region" description="Helical" evidence="1">
    <location>
        <begin position="72"/>
        <end position="97"/>
    </location>
</feature>
<feature type="transmembrane region" description="Helical" evidence="1">
    <location>
        <begin position="103"/>
        <end position="126"/>
    </location>
</feature>
<reference evidence="2 3" key="1">
    <citation type="journal article" date="2021" name="ISME Commun">
        <title>Automated analysis of genomic sequences facilitates high-throughput and comprehensive description of bacteria.</title>
        <authorList>
            <person name="Hitch T.C.A."/>
        </authorList>
    </citation>
    <scope>NUCLEOTIDE SEQUENCE [LARGE SCALE GENOMIC DNA]</scope>
    <source>
        <strain evidence="3">f_CCE</strain>
    </source>
</reference>
<evidence type="ECO:0000313" key="2">
    <source>
        <dbReference type="EMBL" id="MCU6798633.1"/>
    </source>
</evidence>